<organism evidence="2 3">
    <name type="scientific">Ladona fulva</name>
    <name type="common">Scarce chaser dragonfly</name>
    <name type="synonym">Libellula fulva</name>
    <dbReference type="NCBI Taxonomy" id="123851"/>
    <lineage>
        <taxon>Eukaryota</taxon>
        <taxon>Metazoa</taxon>
        <taxon>Ecdysozoa</taxon>
        <taxon>Arthropoda</taxon>
        <taxon>Hexapoda</taxon>
        <taxon>Insecta</taxon>
        <taxon>Pterygota</taxon>
        <taxon>Palaeoptera</taxon>
        <taxon>Odonata</taxon>
        <taxon>Epiprocta</taxon>
        <taxon>Anisoptera</taxon>
        <taxon>Libelluloidea</taxon>
        <taxon>Libellulidae</taxon>
        <taxon>Ladona</taxon>
    </lineage>
</organism>
<comment type="caution">
    <text evidence="2">The sequence shown here is derived from an EMBL/GenBank/DDBJ whole genome shotgun (WGS) entry which is preliminary data.</text>
</comment>
<evidence type="ECO:0000313" key="3">
    <source>
        <dbReference type="Proteomes" id="UP000792457"/>
    </source>
</evidence>
<protein>
    <submittedName>
        <fullName evidence="2">Uncharacterized protein</fullName>
    </submittedName>
</protein>
<sequence length="152" mass="16732">MVRSSSSENNDPYLRYYLDQTGSGIGSVYRGVNFQKGSGIGSFLGGLFRSVLPLFKSGARVIGKEALMMGSNVLGDIVSGKEPVKTILRRRAQEAGENLKTRAVNKINQLSGDGYILKKTPRKRQSAIRKRDGKTRVNPAKRRKLSPEDIFG</sequence>
<feature type="compositionally biased region" description="Basic residues" evidence="1">
    <location>
        <begin position="121"/>
        <end position="144"/>
    </location>
</feature>
<dbReference type="EMBL" id="KZ308863">
    <property type="protein sequence ID" value="KAG8234980.1"/>
    <property type="molecule type" value="Genomic_DNA"/>
</dbReference>
<keyword evidence="3" id="KW-1185">Reference proteome</keyword>
<dbReference type="AlphaFoldDB" id="A0A8K0P3X8"/>
<reference evidence="2" key="1">
    <citation type="submission" date="2013-04" db="EMBL/GenBank/DDBJ databases">
        <authorList>
            <person name="Qu J."/>
            <person name="Murali S.C."/>
            <person name="Bandaranaike D."/>
            <person name="Bellair M."/>
            <person name="Blankenburg K."/>
            <person name="Chao H."/>
            <person name="Dinh H."/>
            <person name="Doddapaneni H."/>
            <person name="Downs B."/>
            <person name="Dugan-Rocha S."/>
            <person name="Elkadiri S."/>
            <person name="Gnanaolivu R.D."/>
            <person name="Hernandez B."/>
            <person name="Javaid M."/>
            <person name="Jayaseelan J.C."/>
            <person name="Lee S."/>
            <person name="Li M."/>
            <person name="Ming W."/>
            <person name="Munidasa M."/>
            <person name="Muniz J."/>
            <person name="Nguyen L."/>
            <person name="Ongeri F."/>
            <person name="Osuji N."/>
            <person name="Pu L.-L."/>
            <person name="Puazo M."/>
            <person name="Qu C."/>
            <person name="Quiroz J."/>
            <person name="Raj R."/>
            <person name="Weissenberger G."/>
            <person name="Xin Y."/>
            <person name="Zou X."/>
            <person name="Han Y."/>
            <person name="Richards S."/>
            <person name="Worley K."/>
            <person name="Muzny D."/>
            <person name="Gibbs R."/>
        </authorList>
    </citation>
    <scope>NUCLEOTIDE SEQUENCE</scope>
    <source>
        <strain evidence="2">Sampled in the wild</strain>
    </source>
</reference>
<dbReference type="OrthoDB" id="5979489at2759"/>
<proteinExistence type="predicted"/>
<reference evidence="2" key="2">
    <citation type="submission" date="2017-10" db="EMBL/GenBank/DDBJ databases">
        <title>Ladona fulva Genome sequencing and assembly.</title>
        <authorList>
            <person name="Murali S."/>
            <person name="Richards S."/>
            <person name="Bandaranaike D."/>
            <person name="Bellair M."/>
            <person name="Blankenburg K."/>
            <person name="Chao H."/>
            <person name="Dinh H."/>
            <person name="Doddapaneni H."/>
            <person name="Dugan-Rocha S."/>
            <person name="Elkadiri S."/>
            <person name="Gnanaolivu R."/>
            <person name="Hernandez B."/>
            <person name="Skinner E."/>
            <person name="Javaid M."/>
            <person name="Lee S."/>
            <person name="Li M."/>
            <person name="Ming W."/>
            <person name="Munidasa M."/>
            <person name="Muniz J."/>
            <person name="Nguyen L."/>
            <person name="Hughes D."/>
            <person name="Osuji N."/>
            <person name="Pu L.-L."/>
            <person name="Puazo M."/>
            <person name="Qu C."/>
            <person name="Quiroz J."/>
            <person name="Raj R."/>
            <person name="Weissenberger G."/>
            <person name="Xin Y."/>
            <person name="Zou X."/>
            <person name="Han Y."/>
            <person name="Worley K."/>
            <person name="Muzny D."/>
            <person name="Gibbs R."/>
        </authorList>
    </citation>
    <scope>NUCLEOTIDE SEQUENCE</scope>
    <source>
        <strain evidence="2">Sampled in the wild</strain>
    </source>
</reference>
<accession>A0A8K0P3X8</accession>
<evidence type="ECO:0000313" key="2">
    <source>
        <dbReference type="EMBL" id="KAG8234980.1"/>
    </source>
</evidence>
<evidence type="ECO:0000256" key="1">
    <source>
        <dbReference type="SAM" id="MobiDB-lite"/>
    </source>
</evidence>
<feature type="region of interest" description="Disordered" evidence="1">
    <location>
        <begin position="121"/>
        <end position="152"/>
    </location>
</feature>
<dbReference type="Proteomes" id="UP000792457">
    <property type="component" value="Unassembled WGS sequence"/>
</dbReference>
<gene>
    <name evidence="2" type="ORF">J437_LFUL013860</name>
</gene>
<name>A0A8K0P3X8_LADFU</name>